<accession>A0ABD2NHV7</accession>
<reference evidence="1 2" key="1">
    <citation type="journal article" date="2021" name="BMC Biol.">
        <title>Horizontally acquired antibacterial genes associated with adaptive radiation of ladybird beetles.</title>
        <authorList>
            <person name="Li H.S."/>
            <person name="Tang X.F."/>
            <person name="Huang Y.H."/>
            <person name="Xu Z.Y."/>
            <person name="Chen M.L."/>
            <person name="Du X.Y."/>
            <person name="Qiu B.Y."/>
            <person name="Chen P.T."/>
            <person name="Zhang W."/>
            <person name="Slipinski A."/>
            <person name="Escalona H.E."/>
            <person name="Waterhouse R.M."/>
            <person name="Zwick A."/>
            <person name="Pang H."/>
        </authorList>
    </citation>
    <scope>NUCLEOTIDE SEQUENCE [LARGE SCALE GENOMIC DNA]</scope>
    <source>
        <strain evidence="1">SYSU2018</strain>
    </source>
</reference>
<comment type="caution">
    <text evidence="1">The sequence shown here is derived from an EMBL/GenBank/DDBJ whole genome shotgun (WGS) entry which is preliminary data.</text>
</comment>
<dbReference type="EMBL" id="JABFTP020000103">
    <property type="protein sequence ID" value="KAL3278140.1"/>
    <property type="molecule type" value="Genomic_DNA"/>
</dbReference>
<protein>
    <submittedName>
        <fullName evidence="1">Uncharacterized protein</fullName>
    </submittedName>
</protein>
<evidence type="ECO:0000313" key="2">
    <source>
        <dbReference type="Proteomes" id="UP001516400"/>
    </source>
</evidence>
<gene>
    <name evidence="1" type="ORF">HHI36_013483</name>
</gene>
<evidence type="ECO:0000313" key="1">
    <source>
        <dbReference type="EMBL" id="KAL3278140.1"/>
    </source>
</evidence>
<keyword evidence="2" id="KW-1185">Reference proteome</keyword>
<dbReference type="AlphaFoldDB" id="A0ABD2NHV7"/>
<organism evidence="1 2">
    <name type="scientific">Cryptolaemus montrouzieri</name>
    <dbReference type="NCBI Taxonomy" id="559131"/>
    <lineage>
        <taxon>Eukaryota</taxon>
        <taxon>Metazoa</taxon>
        <taxon>Ecdysozoa</taxon>
        <taxon>Arthropoda</taxon>
        <taxon>Hexapoda</taxon>
        <taxon>Insecta</taxon>
        <taxon>Pterygota</taxon>
        <taxon>Neoptera</taxon>
        <taxon>Endopterygota</taxon>
        <taxon>Coleoptera</taxon>
        <taxon>Polyphaga</taxon>
        <taxon>Cucujiformia</taxon>
        <taxon>Coccinelloidea</taxon>
        <taxon>Coccinellidae</taxon>
        <taxon>Scymninae</taxon>
        <taxon>Scymnini</taxon>
        <taxon>Cryptolaemus</taxon>
    </lineage>
</organism>
<proteinExistence type="predicted"/>
<dbReference type="Proteomes" id="UP001516400">
    <property type="component" value="Unassembled WGS sequence"/>
</dbReference>
<sequence>MEELEGAIKNEESVLCYLERSLRNCFMKASSVPNEISIVVVKGQQCSNLLPFLQSKLRPEPGYEGTESNELLDELDQHKPSQLVMIRN</sequence>
<name>A0ABD2NHV7_9CUCU</name>